<keyword evidence="1" id="KW-0812">Transmembrane</keyword>
<feature type="transmembrane region" description="Helical" evidence="1">
    <location>
        <begin position="366"/>
        <end position="383"/>
    </location>
</feature>
<dbReference type="Proteomes" id="UP001179181">
    <property type="component" value="Unassembled WGS sequence"/>
</dbReference>
<evidence type="ECO:0008006" key="4">
    <source>
        <dbReference type="Google" id="ProtNLM"/>
    </source>
</evidence>
<feature type="transmembrane region" description="Helical" evidence="1">
    <location>
        <begin position="166"/>
        <end position="196"/>
    </location>
</feature>
<evidence type="ECO:0000313" key="2">
    <source>
        <dbReference type="EMBL" id="NIJ53555.1"/>
    </source>
</evidence>
<feature type="transmembrane region" description="Helical" evidence="1">
    <location>
        <begin position="337"/>
        <end position="354"/>
    </location>
</feature>
<protein>
    <recommendedName>
        <fullName evidence="4">Glycosyltransferase RgtA/B/C/D-like domain-containing protein</fullName>
    </recommendedName>
</protein>
<gene>
    <name evidence="2" type="ORF">FHS68_002725</name>
</gene>
<reference evidence="2 3" key="1">
    <citation type="submission" date="2020-03" db="EMBL/GenBank/DDBJ databases">
        <title>Genomic Encyclopedia of Type Strains, Phase IV (KMG-IV): sequencing the most valuable type-strain genomes for metagenomic binning, comparative biology and taxonomic classification.</title>
        <authorList>
            <person name="Goeker M."/>
        </authorList>
    </citation>
    <scope>NUCLEOTIDE SEQUENCE [LARGE SCALE GENOMIC DNA]</scope>
    <source>
        <strain evidence="2 3">DSM 102865</strain>
    </source>
</reference>
<feature type="transmembrane region" description="Helical" evidence="1">
    <location>
        <begin position="261"/>
        <end position="287"/>
    </location>
</feature>
<feature type="transmembrane region" description="Helical" evidence="1">
    <location>
        <begin position="7"/>
        <end position="24"/>
    </location>
</feature>
<evidence type="ECO:0000313" key="3">
    <source>
        <dbReference type="Proteomes" id="UP001179181"/>
    </source>
</evidence>
<feature type="transmembrane region" description="Helical" evidence="1">
    <location>
        <begin position="73"/>
        <end position="106"/>
    </location>
</feature>
<keyword evidence="1" id="KW-1133">Transmembrane helix</keyword>
<organism evidence="2 3">
    <name type="scientific">Dyadobacter arcticus</name>
    <dbReference type="NCBI Taxonomy" id="1078754"/>
    <lineage>
        <taxon>Bacteria</taxon>
        <taxon>Pseudomonadati</taxon>
        <taxon>Bacteroidota</taxon>
        <taxon>Cytophagia</taxon>
        <taxon>Cytophagales</taxon>
        <taxon>Spirosomataceae</taxon>
        <taxon>Dyadobacter</taxon>
    </lineage>
</organism>
<feature type="transmembrane region" description="Helical" evidence="1">
    <location>
        <begin position="138"/>
        <end position="159"/>
    </location>
</feature>
<feature type="transmembrane region" description="Helical" evidence="1">
    <location>
        <begin position="202"/>
        <end position="225"/>
    </location>
</feature>
<evidence type="ECO:0000256" key="1">
    <source>
        <dbReference type="SAM" id="Phobius"/>
    </source>
</evidence>
<accession>A0ABX0UPT9</accession>
<keyword evidence="1" id="KW-0472">Membrane</keyword>
<name>A0ABX0UPT9_9BACT</name>
<feature type="transmembrane region" description="Helical" evidence="1">
    <location>
        <begin position="299"/>
        <end position="317"/>
    </location>
</feature>
<feature type="transmembrane region" description="Helical" evidence="1">
    <location>
        <begin position="115"/>
        <end position="132"/>
    </location>
</feature>
<keyword evidence="3" id="KW-1185">Reference proteome</keyword>
<sequence length="575" mass="66019">MELLRKCAGLGLILVPIVYFYLLLDAHTVNIPYTDDFVLLESVYHIQHAPDFISGVKILFSQVNQHRFAFERIVMLIMVFLTGTVNIKTQILLGNLSLLGISYLLFGTLKKEQASWYYFIPIPYVLFNLVYFENASWGIAALQNTPLILFAFLTAYCIGKRDDKGFYLGLTAALLTTFTSGSGLLTWIVGAALLLFQKRYKLLSGWVAAAVAIICFYFLFDYYIIPASGEKVWKHPLFNLISLFGFWGNALYLDIRHPVASTFYTDLICCVLLGAGMAVLFISWFLRIIIKRTLVSSDWFLWGAMMFVMGTGAMFVISRPLTNYLMYGGNIFSRRYMIFGIALLAISYVCLIIFTKDYKFLKRTVAGLGMLAFLLLNFVSYYLSIVQVRKLHDDLVIDSYFWKNYKTFLTAGEKFGDIPFWNHPTRMKDLINNLEKSGLSDFYQFNNIPDQERLIAQTADDDTKFKGNFNAAFKYRNTDNNVMSKYYRFELGYGDVSQRPKYFVLASPAITIVLPAVPVPNSFTEFLKTRTYYSNNYSYSLFKTKLPTGNYKAWAMFPNVSQWKSIYTGKQVSLY</sequence>
<dbReference type="EMBL" id="JAASQJ010000002">
    <property type="protein sequence ID" value="NIJ53555.1"/>
    <property type="molecule type" value="Genomic_DNA"/>
</dbReference>
<comment type="caution">
    <text evidence="2">The sequence shown here is derived from an EMBL/GenBank/DDBJ whole genome shotgun (WGS) entry which is preliminary data.</text>
</comment>
<proteinExistence type="predicted"/>